<evidence type="ECO:0000256" key="3">
    <source>
        <dbReference type="ARBA" id="ARBA00023015"/>
    </source>
</evidence>
<organism evidence="7 8">
    <name type="scientific">Novosphingobium pituita</name>
    <dbReference type="NCBI Taxonomy" id="3056842"/>
    <lineage>
        <taxon>Bacteria</taxon>
        <taxon>Pseudomonadati</taxon>
        <taxon>Pseudomonadota</taxon>
        <taxon>Alphaproteobacteria</taxon>
        <taxon>Sphingomonadales</taxon>
        <taxon>Sphingomonadaceae</taxon>
        <taxon>Novosphingobium</taxon>
    </lineage>
</organism>
<accession>A0ABQ6P606</accession>
<dbReference type="InterPro" id="IPR039418">
    <property type="entry name" value="LexA-like"/>
</dbReference>
<keyword evidence="3" id="KW-0805">Transcription regulation</keyword>
<evidence type="ECO:0000256" key="1">
    <source>
        <dbReference type="ARBA" id="ARBA00022670"/>
    </source>
</evidence>
<keyword evidence="4" id="KW-0238">DNA-binding</keyword>
<proteinExistence type="predicted"/>
<keyword evidence="1" id="KW-0645">Protease</keyword>
<evidence type="ECO:0000256" key="2">
    <source>
        <dbReference type="ARBA" id="ARBA00022801"/>
    </source>
</evidence>
<evidence type="ECO:0000313" key="7">
    <source>
        <dbReference type="EMBL" id="GMM60337.1"/>
    </source>
</evidence>
<keyword evidence="8" id="KW-1185">Reference proteome</keyword>
<protein>
    <recommendedName>
        <fullName evidence="6">Peptidase S24/S26A/S26B/S26C domain-containing protein</fullName>
    </recommendedName>
</protein>
<evidence type="ECO:0000259" key="6">
    <source>
        <dbReference type="Pfam" id="PF00717"/>
    </source>
</evidence>
<keyword evidence="2" id="KW-0378">Hydrolase</keyword>
<dbReference type="EMBL" id="BTFW01000001">
    <property type="protein sequence ID" value="GMM60337.1"/>
    <property type="molecule type" value="Genomic_DNA"/>
</dbReference>
<evidence type="ECO:0000256" key="4">
    <source>
        <dbReference type="ARBA" id="ARBA00023125"/>
    </source>
</evidence>
<feature type="domain" description="Peptidase S24/S26A/S26B/S26C" evidence="6">
    <location>
        <begin position="127"/>
        <end position="241"/>
    </location>
</feature>
<dbReference type="Gene3D" id="2.10.109.10">
    <property type="entry name" value="Umud Fragment, subunit A"/>
    <property type="match status" value="1"/>
</dbReference>
<name>A0ABQ6P606_9SPHN</name>
<reference evidence="7 8" key="1">
    <citation type="submission" date="2023-06" db="EMBL/GenBank/DDBJ databases">
        <title>Draft genome sequence of Novosphingobium sp. strain IK01.</title>
        <authorList>
            <person name="Hatamoto M."/>
            <person name="Ikarashi T."/>
            <person name="Yamaguchi T."/>
        </authorList>
    </citation>
    <scope>NUCLEOTIDE SEQUENCE [LARGE SCALE GENOMIC DNA]</scope>
    <source>
        <strain evidence="7 8">IK01</strain>
    </source>
</reference>
<dbReference type="InterPro" id="IPR036286">
    <property type="entry name" value="LexA/Signal_pep-like_sf"/>
</dbReference>
<keyword evidence="5" id="KW-0804">Transcription</keyword>
<dbReference type="Pfam" id="PF00717">
    <property type="entry name" value="Peptidase_S24"/>
    <property type="match status" value="1"/>
</dbReference>
<sequence>MATVAAAPEPLDPARARLMVLAAARGVSLAALSGLIGRNASYLQQFVRKGSPRKLEENDRRTLARFFGVDEVELGGPDERIEGGGGAGRESVRDGGMSLAAGAASAPPMPRAPSEWADIPRLPLGASAGPGTMPEGEVPVGRLRFSIRWLKAQGLDPAMLSVIEVEGDSMEPTLRDGDEILVDRTLRPMRAGIHVIRVDGVLLVKRLEMGGAGAVRVISDNPAYPREERSLEDVHLVGRVVWKGGRI</sequence>
<dbReference type="PANTHER" id="PTHR40661:SF3">
    <property type="entry name" value="FELS-1 PROPHAGE TRANSCRIPTIONAL REGULATOR"/>
    <property type="match status" value="1"/>
</dbReference>
<dbReference type="InterPro" id="IPR019756">
    <property type="entry name" value="Pept_S26A_signal_pept_1_Ser-AS"/>
</dbReference>
<dbReference type="InterPro" id="IPR015927">
    <property type="entry name" value="Peptidase_S24_S26A/B/C"/>
</dbReference>
<dbReference type="Proteomes" id="UP001187221">
    <property type="component" value="Unassembled WGS sequence"/>
</dbReference>
<dbReference type="PROSITE" id="PS00501">
    <property type="entry name" value="SPASE_I_1"/>
    <property type="match status" value="1"/>
</dbReference>
<dbReference type="PANTHER" id="PTHR40661">
    <property type="match status" value="1"/>
</dbReference>
<evidence type="ECO:0000256" key="5">
    <source>
        <dbReference type="ARBA" id="ARBA00023163"/>
    </source>
</evidence>
<comment type="caution">
    <text evidence="7">The sequence shown here is derived from an EMBL/GenBank/DDBJ whole genome shotgun (WGS) entry which is preliminary data.</text>
</comment>
<evidence type="ECO:0000313" key="8">
    <source>
        <dbReference type="Proteomes" id="UP001187221"/>
    </source>
</evidence>
<gene>
    <name evidence="7" type="ORF">NUTIK01_11140</name>
</gene>
<dbReference type="SUPFAM" id="SSF51306">
    <property type="entry name" value="LexA/Signal peptidase"/>
    <property type="match status" value="1"/>
</dbReference>
<dbReference type="CDD" id="cd06529">
    <property type="entry name" value="S24_LexA-like"/>
    <property type="match status" value="1"/>
</dbReference>